<dbReference type="EMBL" id="FMWP01000107">
    <property type="protein sequence ID" value="SDA00833.1"/>
    <property type="molecule type" value="Genomic_DNA"/>
</dbReference>
<dbReference type="OrthoDB" id="10539455at2759"/>
<name>A0A2X0LNW9_9BASI</name>
<sequence>MGPAVARAIASETPTEARHTSAHDSVIEALTSHPLDRDADRYFLEDEIMPRIVMCETSALMNSVAGIERDRFIERAQDVQNRPGRASLRHDFIRDCGQSASEADWVWSLANFVSIIR</sequence>
<reference evidence="2" key="1">
    <citation type="submission" date="2016-10" db="EMBL/GenBank/DDBJ databases">
        <authorList>
            <person name="Jeantristanb JTB J.-T."/>
            <person name="Ricardo R."/>
        </authorList>
    </citation>
    <scope>NUCLEOTIDE SEQUENCE [LARGE SCALE GENOMIC DNA]</scope>
</reference>
<organism evidence="1 2">
    <name type="scientific">Microbotryum saponariae</name>
    <dbReference type="NCBI Taxonomy" id="289078"/>
    <lineage>
        <taxon>Eukaryota</taxon>
        <taxon>Fungi</taxon>
        <taxon>Dikarya</taxon>
        <taxon>Basidiomycota</taxon>
        <taxon>Pucciniomycotina</taxon>
        <taxon>Microbotryomycetes</taxon>
        <taxon>Microbotryales</taxon>
        <taxon>Microbotryaceae</taxon>
        <taxon>Microbotryum</taxon>
    </lineage>
</organism>
<gene>
    <name evidence="1" type="ORF">BZ3500_MVSOF-1268-A1-R1_CHR9G10868</name>
</gene>
<dbReference type="AlphaFoldDB" id="A0A2X0LNW9"/>
<evidence type="ECO:0000313" key="2">
    <source>
        <dbReference type="Proteomes" id="UP000249723"/>
    </source>
</evidence>
<dbReference type="Proteomes" id="UP000249723">
    <property type="component" value="Unassembled WGS sequence"/>
</dbReference>
<proteinExistence type="predicted"/>
<evidence type="ECO:0000313" key="1">
    <source>
        <dbReference type="EMBL" id="SDA00833.1"/>
    </source>
</evidence>
<keyword evidence="2" id="KW-1185">Reference proteome</keyword>
<accession>A0A2X0LNW9</accession>
<dbReference type="STRING" id="289078.A0A2X0LNW9"/>
<protein>
    <submittedName>
        <fullName evidence="1">BZ3500_MvSof-1268-A1-R1_Chr9g10868 protein</fullName>
    </submittedName>
</protein>